<name>A0A2G9GY06_9LAMI</name>
<evidence type="ECO:0000313" key="2">
    <source>
        <dbReference type="EMBL" id="PIN10151.1"/>
    </source>
</evidence>
<dbReference type="GO" id="GO:0003993">
    <property type="term" value="F:acid phosphatase activity"/>
    <property type="evidence" value="ECO:0007669"/>
    <property type="project" value="UniProtKB-EC"/>
</dbReference>
<keyword evidence="1" id="KW-0812">Transmembrane</keyword>
<dbReference type="EMBL" id="NKXS01003313">
    <property type="protein sequence ID" value="PIN10151.1"/>
    <property type="molecule type" value="Genomic_DNA"/>
</dbReference>
<reference evidence="3" key="1">
    <citation type="journal article" date="2018" name="Gigascience">
        <title>Genome assembly of the Pink Ipe (Handroanthus impetiginosus, Bignoniaceae), a highly valued, ecologically keystone Neotropical timber forest tree.</title>
        <authorList>
            <person name="Silva-Junior O.B."/>
            <person name="Grattapaglia D."/>
            <person name="Novaes E."/>
            <person name="Collevatti R.G."/>
        </authorList>
    </citation>
    <scope>NUCLEOTIDE SEQUENCE [LARGE SCALE GENOMIC DNA]</scope>
    <source>
        <strain evidence="3">cv. UFG-1</strain>
    </source>
</reference>
<dbReference type="InterPro" id="IPR005519">
    <property type="entry name" value="Acid_phosphat_B-like"/>
</dbReference>
<gene>
    <name evidence="2" type="ORF">CDL12_17266</name>
</gene>
<proteinExistence type="predicted"/>
<organism evidence="2 3">
    <name type="scientific">Handroanthus impetiginosus</name>
    <dbReference type="NCBI Taxonomy" id="429701"/>
    <lineage>
        <taxon>Eukaryota</taxon>
        <taxon>Viridiplantae</taxon>
        <taxon>Streptophyta</taxon>
        <taxon>Embryophyta</taxon>
        <taxon>Tracheophyta</taxon>
        <taxon>Spermatophyta</taxon>
        <taxon>Magnoliopsida</taxon>
        <taxon>eudicotyledons</taxon>
        <taxon>Gunneridae</taxon>
        <taxon>Pentapetalae</taxon>
        <taxon>asterids</taxon>
        <taxon>lamiids</taxon>
        <taxon>Lamiales</taxon>
        <taxon>Bignoniaceae</taxon>
        <taxon>Crescentiina</taxon>
        <taxon>Tabebuia alliance</taxon>
        <taxon>Handroanthus</taxon>
    </lineage>
</organism>
<dbReference type="PANTHER" id="PTHR31284">
    <property type="entry name" value="ACID PHOSPHATASE-LIKE PROTEIN"/>
    <property type="match status" value="1"/>
</dbReference>
<dbReference type="Gene3D" id="3.40.50.1000">
    <property type="entry name" value="HAD superfamily/HAD-like"/>
    <property type="match status" value="1"/>
</dbReference>
<dbReference type="PANTHER" id="PTHR31284:SF22">
    <property type="entry name" value="ACID PHOSPHATASE"/>
    <property type="match status" value="1"/>
</dbReference>
<protein>
    <submittedName>
        <fullName evidence="2">Acid phosphatase</fullName>
        <ecNumber evidence="2">3.1.3.2</ecNumber>
    </submittedName>
</protein>
<comment type="caution">
    <text evidence="2">The sequence shown here is derived from an EMBL/GenBank/DDBJ whole genome shotgun (WGS) entry which is preliminary data.</text>
</comment>
<accession>A0A2G9GY06</accession>
<dbReference type="OrthoDB" id="1900337at2759"/>
<dbReference type="Proteomes" id="UP000231279">
    <property type="component" value="Unassembled WGS sequence"/>
</dbReference>
<keyword evidence="3" id="KW-1185">Reference proteome</keyword>
<evidence type="ECO:0000313" key="3">
    <source>
        <dbReference type="Proteomes" id="UP000231279"/>
    </source>
</evidence>
<dbReference type="Pfam" id="PF03767">
    <property type="entry name" value="Acid_phosphat_B"/>
    <property type="match status" value="1"/>
</dbReference>
<dbReference type="EC" id="3.1.3.2" evidence="2"/>
<keyword evidence="1" id="KW-1133">Transmembrane helix</keyword>
<keyword evidence="1" id="KW-0472">Membrane</keyword>
<sequence length="283" mass="33340">MIPNHPLPGMRSRFNYEDGILMKSLYAVVYFCMFALALVSISGLIVVIVMKIKYRERLTAEALEKYRNPSYDYCRHLAFHAEMNSLSADVFPATICKDINTWYVKEGQYRRDLNITVRIAEDFFSSVRKKNDSRDVVLMDADDFLTMKTFDTNRMIYRIKEDDADYLKHIFAMKLYLKLQSSRWPLILFTRKPEKLRNATVEHLTSMGCHGWSSLIMRKDNKMNFQEYLSRERSMLQRQGLRIIAVISSHMDALRGPFLGNHVFKLPNPIFRNHDDESRTHLE</sequence>
<keyword evidence="2" id="KW-0378">Hydrolase</keyword>
<evidence type="ECO:0000256" key="1">
    <source>
        <dbReference type="SAM" id="Phobius"/>
    </source>
</evidence>
<dbReference type="AlphaFoldDB" id="A0A2G9GY06"/>
<feature type="transmembrane region" description="Helical" evidence="1">
    <location>
        <begin position="25"/>
        <end position="49"/>
    </location>
</feature>
<dbReference type="InterPro" id="IPR023214">
    <property type="entry name" value="HAD_sf"/>
</dbReference>